<reference evidence="1 2" key="1">
    <citation type="submission" date="2017-10" db="EMBL/GenBank/DDBJ databases">
        <authorList>
            <person name="Regsiter A."/>
            <person name="William W."/>
        </authorList>
    </citation>
    <scope>NUCLEOTIDE SEQUENCE [LARGE SCALE GENOMIC DNA]</scope>
    <source>
        <strain evidence="1 2">CFBP6991</strain>
    </source>
</reference>
<comment type="caution">
    <text evidence="1">The sequence shown here is derived from an EMBL/GenBank/DDBJ whole genome shotgun (WGS) entry which is preliminary data.</text>
</comment>
<dbReference type="EMBL" id="OCZC01000058">
    <property type="protein sequence ID" value="SOO23915.1"/>
    <property type="molecule type" value="Genomic_DNA"/>
</dbReference>
<sequence>MSMAEAVTLALRAANKRSEQL</sequence>
<dbReference type="AlphaFoldDB" id="A0A7Z7IYE7"/>
<protein>
    <submittedName>
        <fullName evidence="1">Uncharacterized protein</fullName>
    </submittedName>
</protein>
<organism evidence="1 2">
    <name type="scientific">Xanthomonas campestris pv. phaseoli</name>
    <dbReference type="NCBI Taxonomy" id="317013"/>
    <lineage>
        <taxon>Bacteria</taxon>
        <taxon>Pseudomonadati</taxon>
        <taxon>Pseudomonadota</taxon>
        <taxon>Gammaproteobacteria</taxon>
        <taxon>Lysobacterales</taxon>
        <taxon>Lysobacteraceae</taxon>
        <taxon>Xanthomonas</taxon>
    </lineage>
</organism>
<proteinExistence type="predicted"/>
<evidence type="ECO:0000313" key="2">
    <source>
        <dbReference type="Proteomes" id="UP000234345"/>
    </source>
</evidence>
<evidence type="ECO:0000313" key="1">
    <source>
        <dbReference type="EMBL" id="SOO23915.1"/>
    </source>
</evidence>
<name>A0A7Z7IYE7_XANCH</name>
<gene>
    <name evidence="1" type="ORF">XFF6991_310085</name>
</gene>
<accession>A0A7Z7IYE7</accession>
<dbReference type="Proteomes" id="UP000234345">
    <property type="component" value="Unassembled WGS sequence"/>
</dbReference>